<protein>
    <submittedName>
        <fullName evidence="9">DppB</fullName>
    </submittedName>
</protein>
<feature type="domain" description="ABC transmembrane type-1" evidence="8">
    <location>
        <begin position="148"/>
        <end position="382"/>
    </location>
</feature>
<feature type="transmembrane region" description="Helical" evidence="7">
    <location>
        <begin position="255"/>
        <end position="278"/>
    </location>
</feature>
<comment type="similarity">
    <text evidence="7">Belongs to the binding-protein-dependent transport system permease family.</text>
</comment>
<dbReference type="Gene3D" id="1.10.3720.10">
    <property type="entry name" value="MetI-like"/>
    <property type="match status" value="1"/>
</dbReference>
<keyword evidence="6 7" id="KW-0472">Membrane</keyword>
<evidence type="ECO:0000259" key="8">
    <source>
        <dbReference type="PROSITE" id="PS50928"/>
    </source>
</evidence>
<evidence type="ECO:0000256" key="5">
    <source>
        <dbReference type="ARBA" id="ARBA00022989"/>
    </source>
</evidence>
<feature type="transmembrane region" description="Helical" evidence="7">
    <location>
        <begin position="154"/>
        <end position="173"/>
    </location>
</feature>
<dbReference type="KEGG" id="bnm:BALAC2494_00048"/>
<evidence type="ECO:0000256" key="4">
    <source>
        <dbReference type="ARBA" id="ARBA00022692"/>
    </source>
</evidence>
<dbReference type="PROSITE" id="PS50928">
    <property type="entry name" value="ABC_TM1"/>
    <property type="match status" value="1"/>
</dbReference>
<feature type="transmembrane region" description="Helical" evidence="7">
    <location>
        <begin position="313"/>
        <end position="334"/>
    </location>
</feature>
<dbReference type="CDD" id="cd06261">
    <property type="entry name" value="TM_PBP2"/>
    <property type="match status" value="1"/>
</dbReference>
<dbReference type="Proteomes" id="UP000008394">
    <property type="component" value="Chromosome"/>
</dbReference>
<dbReference type="GO" id="GO:0055085">
    <property type="term" value="P:transmembrane transport"/>
    <property type="evidence" value="ECO:0007669"/>
    <property type="project" value="InterPro"/>
</dbReference>
<organism evidence="9 10">
    <name type="scientific">Bifidobacterium animalis subsp. lactis CNCM I-2494</name>
    <dbReference type="NCBI Taxonomy" id="1042403"/>
    <lineage>
        <taxon>Bacteria</taxon>
        <taxon>Bacillati</taxon>
        <taxon>Actinomycetota</taxon>
        <taxon>Actinomycetes</taxon>
        <taxon>Bifidobacteriales</taxon>
        <taxon>Bifidobacteriaceae</taxon>
        <taxon>Bifidobacterium</taxon>
    </lineage>
</organism>
<feature type="transmembrane region" description="Helical" evidence="7">
    <location>
        <begin position="357"/>
        <end position="385"/>
    </location>
</feature>
<dbReference type="PANTHER" id="PTHR43163">
    <property type="entry name" value="DIPEPTIDE TRANSPORT SYSTEM PERMEASE PROTEIN DPPB-RELATED"/>
    <property type="match status" value="1"/>
</dbReference>
<proteinExistence type="inferred from homology"/>
<dbReference type="SUPFAM" id="SSF161098">
    <property type="entry name" value="MetI-like"/>
    <property type="match status" value="1"/>
</dbReference>
<evidence type="ECO:0000256" key="2">
    <source>
        <dbReference type="ARBA" id="ARBA00022448"/>
    </source>
</evidence>
<evidence type="ECO:0000256" key="3">
    <source>
        <dbReference type="ARBA" id="ARBA00022475"/>
    </source>
</evidence>
<dbReference type="PANTHER" id="PTHR43163:SF6">
    <property type="entry name" value="DIPEPTIDE TRANSPORT SYSTEM PERMEASE PROTEIN DPPB-RELATED"/>
    <property type="match status" value="1"/>
</dbReference>
<feature type="transmembrane region" description="Helical" evidence="7">
    <location>
        <begin position="59"/>
        <end position="81"/>
    </location>
</feature>
<keyword evidence="2 7" id="KW-0813">Transport</keyword>
<dbReference type="EMBL" id="CP002915">
    <property type="protein sequence ID" value="AEK30660.1"/>
    <property type="molecule type" value="Genomic_DNA"/>
</dbReference>
<evidence type="ECO:0000313" key="9">
    <source>
        <dbReference type="EMBL" id="AEK30660.1"/>
    </source>
</evidence>
<keyword evidence="3" id="KW-1003">Cell membrane</keyword>
<evidence type="ECO:0000256" key="6">
    <source>
        <dbReference type="ARBA" id="ARBA00023136"/>
    </source>
</evidence>
<dbReference type="Pfam" id="PF19300">
    <property type="entry name" value="BPD_transp_1_N"/>
    <property type="match status" value="1"/>
</dbReference>
<keyword evidence="5 7" id="KW-1133">Transmembrane helix</keyword>
<dbReference type="InterPro" id="IPR045621">
    <property type="entry name" value="BPD_transp_1_N"/>
</dbReference>
<dbReference type="InterPro" id="IPR000515">
    <property type="entry name" value="MetI-like"/>
</dbReference>
<keyword evidence="4 7" id="KW-0812">Transmembrane</keyword>
<gene>
    <name evidence="9" type="ORF">BALAC2494_00048</name>
</gene>
<dbReference type="AlphaFoldDB" id="A0A806FZ16"/>
<dbReference type="InterPro" id="IPR035906">
    <property type="entry name" value="MetI-like_sf"/>
</dbReference>
<sequence>MRSFRDAPGIDCSRPVVQFIPALFQGDPVSQAIASPADSAPSKPTAHKNRLSAGFFRFILGRFLLIIPTVFILVTIVFFVMRATGDPISAPMGGRLTPEELQRRIHGAGYDRPLIVQYFDYLGGLLHGDLGRTLTDNQPVISVLTRYGAATLELALLSLVVALLVGIGFGRIAAKHRDRAQDAGIRMFAILCYATPVFFLGLVLKLIFSVGLGVLPSSGRSSLQSEMQFSRLVSPTGLYIVDALQPGDMKVLGDVLMHAILPALALGLLTAGVFIRLVRTNVISTYNAGYIEAARSRGVSEKRLMSKHAWRPALIPIITVMGMQIALLLAGAVLTETTFEWKGLGFMLSNYLKARDFVAVQGIVILIAIIVSVVNFIVDVISALIDPRVRY</sequence>
<name>A0A806FZ16_BIFAN</name>
<accession>A0A806FZ16</accession>
<reference evidence="9 10" key="1">
    <citation type="journal article" date="2011" name="J. Bacteriol.">
        <title>Genome Sequence of the Probiotic Strain Bifidobacterium animalis subsp. lactis CNCM I-2494.</title>
        <authorList>
            <person name="Chervaux C."/>
            <person name="Grimaldi C."/>
            <person name="Bolotin A."/>
            <person name="Quinquis B."/>
            <person name="Legrain-Raspaud S."/>
            <person name="van Hylckama Vlieg J.E."/>
            <person name="Denariaz G."/>
            <person name="Smokvina T."/>
        </authorList>
    </citation>
    <scope>NUCLEOTIDE SEQUENCE [LARGE SCALE GENOMIC DNA]</scope>
    <source>
        <strain evidence="9 10">CNCM I-2494</strain>
    </source>
</reference>
<evidence type="ECO:0000256" key="7">
    <source>
        <dbReference type="RuleBase" id="RU363032"/>
    </source>
</evidence>
<comment type="subcellular location">
    <subcellularLocation>
        <location evidence="1 7">Cell membrane</location>
        <topology evidence="1 7">Multi-pass membrane protein</topology>
    </subcellularLocation>
</comment>
<dbReference type="Pfam" id="PF00528">
    <property type="entry name" value="BPD_transp_1"/>
    <property type="match status" value="1"/>
</dbReference>
<evidence type="ECO:0000256" key="1">
    <source>
        <dbReference type="ARBA" id="ARBA00004651"/>
    </source>
</evidence>
<feature type="transmembrane region" description="Helical" evidence="7">
    <location>
        <begin position="185"/>
        <end position="208"/>
    </location>
</feature>
<dbReference type="GO" id="GO:0005886">
    <property type="term" value="C:plasma membrane"/>
    <property type="evidence" value="ECO:0007669"/>
    <property type="project" value="UniProtKB-SubCell"/>
</dbReference>
<evidence type="ECO:0000313" key="10">
    <source>
        <dbReference type="Proteomes" id="UP000008394"/>
    </source>
</evidence>